<protein>
    <recommendedName>
        <fullName evidence="1">RNase H type-1 domain-containing protein</fullName>
    </recommendedName>
</protein>
<dbReference type="SUPFAM" id="SSF53098">
    <property type="entry name" value="Ribonuclease H-like"/>
    <property type="match status" value="1"/>
</dbReference>
<keyword evidence="3" id="KW-1185">Reference proteome</keyword>
<dbReference type="Gene3D" id="3.30.420.10">
    <property type="entry name" value="Ribonuclease H-like superfamily/Ribonuclease H"/>
    <property type="match status" value="1"/>
</dbReference>
<dbReference type="PROSITE" id="PS50879">
    <property type="entry name" value="RNASE_H_1"/>
    <property type="match status" value="1"/>
</dbReference>
<accession>A0AAE0E480</accession>
<dbReference type="InterPro" id="IPR036397">
    <property type="entry name" value="RNaseH_sf"/>
</dbReference>
<feature type="domain" description="RNase H type-1" evidence="1">
    <location>
        <begin position="688"/>
        <end position="821"/>
    </location>
</feature>
<sequence>MNVGASKVVNLRKNKDVSNLSNIRPGSSYAEAVGISVNNHYVKDSKVDLRKVPVVKESVRSEVVKWNEEIVDSRWISLCAVGVFKKISDVCAMINRCSERNIQLSSYYIEDKNILWKFKSVELRNDFIRRKDLWVDFFSFVGGWSNDITPQCRLSWIEFRGIPLNVWCEEFFLKLGWAVGEVLLVEEETVNREILCRGKTLTLIPNGRSCPQIVKVVVGRNSFSVSAREDPIPIDMGWISGKFGFGSGDSTVPMGVGFEANVKKRASGPKARGEATINKTTFQFPLAKAPVSRKVVQFDLGLGSRNDMGLGSGMSKSGFLVKPRLACGIPRKAHTNEKGIIIDPAVPINSATLNGLQNEAVDKGKNVEMTRWCEDSGDSLNVDSRDGSRNLYPFLGGEPSMASINQVSDSNIVIDLRGGGCGGNDKNVGPSFKEALLNGGQRNVLETGNMEAQVTNVVDEEEDMSNEVSFSSVENSLSHVSETLNLGGDILSENQTLGGDNMVVCSDGKVRDRTRKFSSIRKVIKPCSSVKCHGMKIRKDRRSIAAGFDDIRDGISGSNSVRGRWNLEVELTKAVEKGVAMGYFKVPSSILRCFMKAHANNCKSNGKVIKDLEEDLARIESNAVAYGWSARLREQRSSCLVKLWKQVRLDEQKWRQVSRVKWLKESDRNLKFFHIMSNVQRVVVPHPPFLDLIFYVDGSARGNPGSAGIGCILRDLRGRILCLFSFYVGVLDAFSAEVMAIHRACQLISGKSSVAWRAITIFSDSKSAVDCILGSDFGNLQLVNFVYDIRQFLNSSDGFDIKFMSRSANSSADCLAKAGLLGRGDRLEWGNV</sequence>
<dbReference type="EMBL" id="JANJYJ010000006">
    <property type="protein sequence ID" value="KAK3205604.1"/>
    <property type="molecule type" value="Genomic_DNA"/>
</dbReference>
<evidence type="ECO:0000259" key="1">
    <source>
        <dbReference type="PROSITE" id="PS50879"/>
    </source>
</evidence>
<dbReference type="PANTHER" id="PTHR47723">
    <property type="entry name" value="OS05G0353850 PROTEIN"/>
    <property type="match status" value="1"/>
</dbReference>
<evidence type="ECO:0000313" key="2">
    <source>
        <dbReference type="EMBL" id="KAK3205604.1"/>
    </source>
</evidence>
<proteinExistence type="predicted"/>
<dbReference type="InterPro" id="IPR002156">
    <property type="entry name" value="RNaseH_domain"/>
</dbReference>
<dbReference type="CDD" id="cd06222">
    <property type="entry name" value="RNase_H_like"/>
    <property type="match status" value="1"/>
</dbReference>
<dbReference type="Pfam" id="PF13456">
    <property type="entry name" value="RVT_3"/>
    <property type="match status" value="1"/>
</dbReference>
<gene>
    <name evidence="2" type="ORF">Dsin_019650</name>
</gene>
<dbReference type="GO" id="GO:0004523">
    <property type="term" value="F:RNA-DNA hybrid ribonuclease activity"/>
    <property type="evidence" value="ECO:0007669"/>
    <property type="project" value="InterPro"/>
</dbReference>
<comment type="caution">
    <text evidence="2">The sequence shown here is derived from an EMBL/GenBank/DDBJ whole genome shotgun (WGS) entry which is preliminary data.</text>
</comment>
<dbReference type="AlphaFoldDB" id="A0AAE0E480"/>
<dbReference type="PANTHER" id="PTHR47723:SF22">
    <property type="entry name" value="RNASE H TYPE-1 DOMAIN-CONTAINING PROTEIN"/>
    <property type="match status" value="1"/>
</dbReference>
<dbReference type="InterPro" id="IPR053151">
    <property type="entry name" value="RNase_H-like"/>
</dbReference>
<evidence type="ECO:0000313" key="3">
    <source>
        <dbReference type="Proteomes" id="UP001281410"/>
    </source>
</evidence>
<dbReference type="Proteomes" id="UP001281410">
    <property type="component" value="Unassembled WGS sequence"/>
</dbReference>
<reference evidence="2" key="1">
    <citation type="journal article" date="2023" name="Plant J.">
        <title>Genome sequences and population genomics provide insights into the demographic history, inbreeding, and mutation load of two 'living fossil' tree species of Dipteronia.</title>
        <authorList>
            <person name="Feng Y."/>
            <person name="Comes H.P."/>
            <person name="Chen J."/>
            <person name="Zhu S."/>
            <person name="Lu R."/>
            <person name="Zhang X."/>
            <person name="Li P."/>
            <person name="Qiu J."/>
            <person name="Olsen K.M."/>
            <person name="Qiu Y."/>
        </authorList>
    </citation>
    <scope>NUCLEOTIDE SEQUENCE</scope>
    <source>
        <strain evidence="2">NBL</strain>
    </source>
</reference>
<dbReference type="GO" id="GO:0003676">
    <property type="term" value="F:nucleic acid binding"/>
    <property type="evidence" value="ECO:0007669"/>
    <property type="project" value="InterPro"/>
</dbReference>
<dbReference type="InterPro" id="IPR012337">
    <property type="entry name" value="RNaseH-like_sf"/>
</dbReference>
<organism evidence="2 3">
    <name type="scientific">Dipteronia sinensis</name>
    <dbReference type="NCBI Taxonomy" id="43782"/>
    <lineage>
        <taxon>Eukaryota</taxon>
        <taxon>Viridiplantae</taxon>
        <taxon>Streptophyta</taxon>
        <taxon>Embryophyta</taxon>
        <taxon>Tracheophyta</taxon>
        <taxon>Spermatophyta</taxon>
        <taxon>Magnoliopsida</taxon>
        <taxon>eudicotyledons</taxon>
        <taxon>Gunneridae</taxon>
        <taxon>Pentapetalae</taxon>
        <taxon>rosids</taxon>
        <taxon>malvids</taxon>
        <taxon>Sapindales</taxon>
        <taxon>Sapindaceae</taxon>
        <taxon>Hippocastanoideae</taxon>
        <taxon>Acereae</taxon>
        <taxon>Dipteronia</taxon>
    </lineage>
</organism>
<name>A0AAE0E480_9ROSI</name>
<dbReference type="InterPro" id="IPR044730">
    <property type="entry name" value="RNase_H-like_dom_plant"/>
</dbReference>